<evidence type="ECO:0000313" key="2">
    <source>
        <dbReference type="Proteomes" id="UP000823775"/>
    </source>
</evidence>
<evidence type="ECO:0000313" key="1">
    <source>
        <dbReference type="EMBL" id="MCD9638924.1"/>
    </source>
</evidence>
<name>A0ABS8UWF7_DATST</name>
<dbReference type="EMBL" id="JACEIK010002799">
    <property type="protein sequence ID" value="MCD9638924.1"/>
    <property type="molecule type" value="Genomic_DNA"/>
</dbReference>
<comment type="caution">
    <text evidence="1">The sequence shown here is derived from an EMBL/GenBank/DDBJ whole genome shotgun (WGS) entry which is preliminary data.</text>
</comment>
<protein>
    <submittedName>
        <fullName evidence="1">Uncharacterized protein</fullName>
    </submittedName>
</protein>
<accession>A0ABS8UWF7</accession>
<sequence>MLLLLSIPVRGEMVDISVATINRILCRPNFMSPTSTTKFYYKMRERHDQHWWLAQRSSCPNTRRHVETPTTKKYDLEKSKDETRYDLKLHKPFIEVFRFGVQSARVAKENIDPAGAAIGTKFVGHAAEIPTATPSTSANFSKMLRKEYIHEKQLKLFAEQLGTFVDRAITTSLDSYVSLHSRIDDMETPVNDRLKDLTVLDLAKFAVEFKEAQDDIAKLQ</sequence>
<reference evidence="1 2" key="1">
    <citation type="journal article" date="2021" name="BMC Genomics">
        <title>Datura genome reveals duplications of psychoactive alkaloid biosynthetic genes and high mutation rate following tissue culture.</title>
        <authorList>
            <person name="Rajewski A."/>
            <person name="Carter-House D."/>
            <person name="Stajich J."/>
            <person name="Litt A."/>
        </authorList>
    </citation>
    <scope>NUCLEOTIDE SEQUENCE [LARGE SCALE GENOMIC DNA]</scope>
    <source>
        <strain evidence="1">AR-01</strain>
    </source>
</reference>
<proteinExistence type="predicted"/>
<gene>
    <name evidence="1" type="ORF">HAX54_023099</name>
</gene>
<dbReference type="Proteomes" id="UP000823775">
    <property type="component" value="Unassembled WGS sequence"/>
</dbReference>
<keyword evidence="2" id="KW-1185">Reference proteome</keyword>
<organism evidence="1 2">
    <name type="scientific">Datura stramonium</name>
    <name type="common">Jimsonweed</name>
    <name type="synonym">Common thornapple</name>
    <dbReference type="NCBI Taxonomy" id="4076"/>
    <lineage>
        <taxon>Eukaryota</taxon>
        <taxon>Viridiplantae</taxon>
        <taxon>Streptophyta</taxon>
        <taxon>Embryophyta</taxon>
        <taxon>Tracheophyta</taxon>
        <taxon>Spermatophyta</taxon>
        <taxon>Magnoliopsida</taxon>
        <taxon>eudicotyledons</taxon>
        <taxon>Gunneridae</taxon>
        <taxon>Pentapetalae</taxon>
        <taxon>asterids</taxon>
        <taxon>lamiids</taxon>
        <taxon>Solanales</taxon>
        <taxon>Solanaceae</taxon>
        <taxon>Solanoideae</taxon>
        <taxon>Datureae</taxon>
        <taxon>Datura</taxon>
    </lineage>
</organism>